<evidence type="ECO:0000313" key="3">
    <source>
        <dbReference type="EMBL" id="KAK8898682.1"/>
    </source>
</evidence>
<feature type="compositionally biased region" description="Polar residues" evidence="1">
    <location>
        <begin position="324"/>
        <end position="350"/>
    </location>
</feature>
<organism evidence="3 4">
    <name type="scientific">Tritrichomonas musculus</name>
    <dbReference type="NCBI Taxonomy" id="1915356"/>
    <lineage>
        <taxon>Eukaryota</taxon>
        <taxon>Metamonada</taxon>
        <taxon>Parabasalia</taxon>
        <taxon>Tritrichomonadida</taxon>
        <taxon>Tritrichomonadidae</taxon>
        <taxon>Tritrichomonas</taxon>
    </lineage>
</organism>
<dbReference type="EMBL" id="JAPFFF010000001">
    <property type="protein sequence ID" value="KAK8898682.1"/>
    <property type="molecule type" value="Genomic_DNA"/>
</dbReference>
<proteinExistence type="predicted"/>
<feature type="transmembrane region" description="Helical" evidence="2">
    <location>
        <begin position="732"/>
        <end position="757"/>
    </location>
</feature>
<evidence type="ECO:0000313" key="4">
    <source>
        <dbReference type="Proteomes" id="UP001470230"/>
    </source>
</evidence>
<feature type="compositionally biased region" description="Acidic residues" evidence="1">
    <location>
        <begin position="364"/>
        <end position="375"/>
    </location>
</feature>
<keyword evidence="2" id="KW-1133">Transmembrane helix</keyword>
<keyword evidence="2" id="KW-0472">Membrane</keyword>
<sequence>MMMNKYYTPVNQNEIQLYKFDSFEYYCRFFLLKKKKKSKHKIGGSPDTNKAAFYFEQNSKLDALLEKYFARMNSPPNFSEYNELYSKINDETEQYIKENEKSLSSASKEVIYCIKKIIRIKEKVDLYNTHFFSNSINIIVFIRSQLNQFFESKPNIIINPNLNFSEDEKISNDKDQPNHKTKKNKKALDDDTINYDYNEADFDVECPVEVLESYFENEFKKSPLIQKAPLKIISLCTYIQKHLRSRFQQIAIEDITQTIKAMSCIYDPELLYIIPNIVDDFITSYVQDITPNDYADLKNTAVQIMAGNFYNTLHHIGPMHKVTITPTKTTSSGASTPCGLNNKNDTSSPHSTEKIKSDDKKDDNDDDDEDEDEDSSSSNTSSMDSISTYSVDDSKGDSTESKSVTGMNDALSEKIASKHAVQDQNYNKISFAPLRKFISKYCKLFKIKYHQPTDENSRSRRRKSKNGNQIVYIPTNERMVLRCSFVRFLCNVIYTNFPGFLFEPINNKFYEACEIVRVSTPKSMEINPKIICDYMIDTSFVFLVESDTLYTNSPDNNPKKRKRSKTFHVINDKDVDLKKENELKLASNLINETQFLTNPIDIINNIFCALNYIKEFFQKCMIFRKYGSLDWKDTMKDKVKEIKNEMDSNFLAFDDIFPLLCMVISYAAPSNAVAVSDFLHRTEDLKLGSQFDFAKLLFTSAVQYITNDVLNDIKKQKVLDFVRNCYIIILNIFWVLALAITSIGGLFLAFFFIASIIPKGTKIAPKIGLIIFKVWIPILACSGIFILLLVQDIGAVRHNQRLYQNAKGGEGDDNLFFHAAELFKVERNVYILILGLTVLIGVLLISWQAHSWSIRNSALQAKIQHAQ</sequence>
<gene>
    <name evidence="3" type="ORF">M9Y10_000974</name>
</gene>
<evidence type="ECO:0000256" key="1">
    <source>
        <dbReference type="SAM" id="MobiDB-lite"/>
    </source>
</evidence>
<feature type="compositionally biased region" description="Basic and acidic residues" evidence="1">
    <location>
        <begin position="351"/>
        <end position="363"/>
    </location>
</feature>
<keyword evidence="4" id="KW-1185">Reference proteome</keyword>
<accession>A0ABR2L7E4</accession>
<feature type="compositionally biased region" description="Basic and acidic residues" evidence="1">
    <location>
        <begin position="167"/>
        <end position="178"/>
    </location>
</feature>
<keyword evidence="2" id="KW-0812">Transmembrane</keyword>
<feature type="transmembrane region" description="Helical" evidence="2">
    <location>
        <begin position="769"/>
        <end position="790"/>
    </location>
</feature>
<reference evidence="3 4" key="1">
    <citation type="submission" date="2024-04" db="EMBL/GenBank/DDBJ databases">
        <title>Tritrichomonas musculus Genome.</title>
        <authorList>
            <person name="Alves-Ferreira E."/>
            <person name="Grigg M."/>
            <person name="Lorenzi H."/>
            <person name="Galac M."/>
        </authorList>
    </citation>
    <scope>NUCLEOTIDE SEQUENCE [LARGE SCALE GENOMIC DNA]</scope>
    <source>
        <strain evidence="3 4">EAF2021</strain>
    </source>
</reference>
<dbReference type="Proteomes" id="UP001470230">
    <property type="component" value="Unassembled WGS sequence"/>
</dbReference>
<feature type="region of interest" description="Disordered" evidence="1">
    <location>
        <begin position="324"/>
        <end position="405"/>
    </location>
</feature>
<feature type="transmembrane region" description="Helical" evidence="2">
    <location>
        <begin position="829"/>
        <end position="847"/>
    </location>
</feature>
<comment type="caution">
    <text evidence="3">The sequence shown here is derived from an EMBL/GenBank/DDBJ whole genome shotgun (WGS) entry which is preliminary data.</text>
</comment>
<evidence type="ECO:0000256" key="2">
    <source>
        <dbReference type="SAM" id="Phobius"/>
    </source>
</evidence>
<feature type="compositionally biased region" description="Low complexity" evidence="1">
    <location>
        <begin position="376"/>
        <end position="387"/>
    </location>
</feature>
<name>A0ABR2L7E4_9EUKA</name>
<protein>
    <recommendedName>
        <fullName evidence="5">RGS domain-containing protein</fullName>
    </recommendedName>
</protein>
<evidence type="ECO:0008006" key="5">
    <source>
        <dbReference type="Google" id="ProtNLM"/>
    </source>
</evidence>
<feature type="region of interest" description="Disordered" evidence="1">
    <location>
        <begin position="167"/>
        <end position="186"/>
    </location>
</feature>